<evidence type="ECO:0000256" key="2">
    <source>
        <dbReference type="ARBA" id="ARBA00006076"/>
    </source>
</evidence>
<gene>
    <name evidence="5" type="primary">ORF131881</name>
</gene>
<evidence type="ECO:0000313" key="5">
    <source>
        <dbReference type="EMBL" id="CEK82496.1"/>
    </source>
</evidence>
<accession>A0A0B7AR91</accession>
<reference evidence="5" key="1">
    <citation type="submission" date="2014-12" db="EMBL/GenBank/DDBJ databases">
        <title>Insight into the proteome of Arion vulgaris.</title>
        <authorList>
            <person name="Aradska J."/>
            <person name="Bulat T."/>
            <person name="Smidak R."/>
            <person name="Sarate P."/>
            <person name="Gangsoo J."/>
            <person name="Sialana F."/>
            <person name="Bilban M."/>
            <person name="Lubec G."/>
        </authorList>
    </citation>
    <scope>NUCLEOTIDE SEQUENCE</scope>
    <source>
        <tissue evidence="5">Skin</tissue>
    </source>
</reference>
<comment type="similarity">
    <text evidence="2">Belongs to the SNU66/SART1 family.</text>
</comment>
<organism evidence="5">
    <name type="scientific">Arion vulgaris</name>
    <dbReference type="NCBI Taxonomy" id="1028688"/>
    <lineage>
        <taxon>Eukaryota</taxon>
        <taxon>Metazoa</taxon>
        <taxon>Spiralia</taxon>
        <taxon>Lophotrochozoa</taxon>
        <taxon>Mollusca</taxon>
        <taxon>Gastropoda</taxon>
        <taxon>Heterobranchia</taxon>
        <taxon>Euthyneura</taxon>
        <taxon>Panpulmonata</taxon>
        <taxon>Eupulmonata</taxon>
        <taxon>Stylommatophora</taxon>
        <taxon>Helicina</taxon>
        <taxon>Arionoidea</taxon>
        <taxon>Arionidae</taxon>
        <taxon>Arion</taxon>
    </lineage>
</organism>
<feature type="compositionally biased region" description="Basic residues" evidence="4">
    <location>
        <begin position="1"/>
        <end position="12"/>
    </location>
</feature>
<dbReference type="EMBL" id="HACG01035631">
    <property type="protein sequence ID" value="CEK82496.1"/>
    <property type="molecule type" value="Transcribed_RNA"/>
</dbReference>
<evidence type="ECO:0008006" key="6">
    <source>
        <dbReference type="Google" id="ProtNLM"/>
    </source>
</evidence>
<dbReference type="GO" id="GO:0046540">
    <property type="term" value="C:U4/U6 x U5 tri-snRNP complex"/>
    <property type="evidence" value="ECO:0007669"/>
    <property type="project" value="TreeGrafter"/>
</dbReference>
<dbReference type="Pfam" id="PF03343">
    <property type="entry name" value="SART-1"/>
    <property type="match status" value="1"/>
</dbReference>
<dbReference type="AlphaFoldDB" id="A0A0B7AR91"/>
<name>A0A0B7AR91_9EUPU</name>
<evidence type="ECO:0000256" key="3">
    <source>
        <dbReference type="ARBA" id="ARBA00023242"/>
    </source>
</evidence>
<dbReference type="PANTHER" id="PTHR14152:SF5">
    <property type="entry name" value="U4_U6.U5 TRI-SNRNP-ASSOCIATED PROTEIN 1"/>
    <property type="match status" value="1"/>
</dbReference>
<sequence length="293" mass="33372">MLAKARKMKFKKERNSPQEVSLQIQPDIESSNLQGQVGANIILNSTSEFCRNLGEIPTYGLAGNREEDRGDMMDMELELLEQRRKQEDTEEITGGWNEVDIDDNPVDIRGEEVSVLEEEPIVSEGVCAALSLAGRKGYLEAEAPKKLPTLSLKALELQAQNYTIQDKRYDDLDEKNRKRDRYQGGMIMEFKEKDLYKPEVKLDYVDESGRNMSAKEAFRQLSHRFHGKGSGKKKTEKRSKKIEEELLMKRMSSTDTPLNTLSLLQDKQRSEKSPYIVLSGSRGFTSNTIVKPS</sequence>
<evidence type="ECO:0000256" key="1">
    <source>
        <dbReference type="ARBA" id="ARBA00004123"/>
    </source>
</evidence>
<keyword evidence="3" id="KW-0539">Nucleus</keyword>
<evidence type="ECO:0000256" key="4">
    <source>
        <dbReference type="SAM" id="MobiDB-lite"/>
    </source>
</evidence>
<protein>
    <recommendedName>
        <fullName evidence="6">U4/U6.U5 tri-snRNP-associated protein 1</fullName>
    </recommendedName>
</protein>
<dbReference type="GO" id="GO:0045292">
    <property type="term" value="P:mRNA cis splicing, via spliceosome"/>
    <property type="evidence" value="ECO:0007669"/>
    <property type="project" value="TreeGrafter"/>
</dbReference>
<dbReference type="PANTHER" id="PTHR14152">
    <property type="entry name" value="SQUAMOUS CELL CARCINOMA ANTIGEN RECOGNISED BY CYTOTOXIC T LYMPHOCYTES"/>
    <property type="match status" value="1"/>
</dbReference>
<feature type="region of interest" description="Disordered" evidence="4">
    <location>
        <begin position="1"/>
        <end position="21"/>
    </location>
</feature>
<comment type="subcellular location">
    <subcellularLocation>
        <location evidence="1">Nucleus</location>
    </subcellularLocation>
</comment>
<proteinExistence type="inferred from homology"/>
<dbReference type="InterPro" id="IPR005011">
    <property type="entry name" value="SNU66/SART1"/>
</dbReference>
<dbReference type="GO" id="GO:0000481">
    <property type="term" value="P:maturation of 5S rRNA"/>
    <property type="evidence" value="ECO:0007669"/>
    <property type="project" value="TreeGrafter"/>
</dbReference>